<evidence type="ECO:0000313" key="2">
    <source>
        <dbReference type="EMBL" id="KAK7428355.1"/>
    </source>
</evidence>
<name>A0ABR1I489_9HYPO</name>
<dbReference type="PANTHER" id="PTHR33112">
    <property type="entry name" value="DOMAIN PROTEIN, PUTATIVE-RELATED"/>
    <property type="match status" value="1"/>
</dbReference>
<evidence type="ECO:0000313" key="3">
    <source>
        <dbReference type="Proteomes" id="UP001498421"/>
    </source>
</evidence>
<reference evidence="2 3" key="1">
    <citation type="journal article" date="2025" name="Microbiol. Resour. Announc.">
        <title>Draft genome sequences for Neonectria magnoliae and Neonectria punicea, canker pathogens of Liriodendron tulipifera and Acer saccharum in West Virginia.</title>
        <authorList>
            <person name="Petronek H.M."/>
            <person name="Kasson M.T."/>
            <person name="Metheny A.M."/>
            <person name="Stauder C.M."/>
            <person name="Lovett B."/>
            <person name="Lynch S.C."/>
            <person name="Garnas J.R."/>
            <person name="Kasson L.R."/>
            <person name="Stajich J.E."/>
        </authorList>
    </citation>
    <scope>NUCLEOTIDE SEQUENCE [LARGE SCALE GENOMIC DNA]</scope>
    <source>
        <strain evidence="2 3">NRRL 64651</strain>
    </source>
</reference>
<comment type="caution">
    <text evidence="2">The sequence shown here is derived from an EMBL/GenBank/DDBJ whole genome shotgun (WGS) entry which is preliminary data.</text>
</comment>
<dbReference type="EMBL" id="JAZAVK010000042">
    <property type="protein sequence ID" value="KAK7428355.1"/>
    <property type="molecule type" value="Genomic_DNA"/>
</dbReference>
<keyword evidence="3" id="KW-1185">Reference proteome</keyword>
<protein>
    <recommendedName>
        <fullName evidence="1">Heterokaryon incompatibility domain-containing protein</fullName>
    </recommendedName>
</protein>
<sequence length="750" mass="86102">MNQTADPPPMNLCSVCQRLGPALLRRAPSHHSPLGRRQYIPRESRSYIHHSSYLALAEAAEKGCDLCSLLRESILSAYVSGSRCPRREAEVPFLKASRGDKPCCVIQTNDPGPELVESLTFEVPDKLETSKGHTKTARECISVDLKLQRLPTENNASYSPTLKLDTSRREVTPSPNFDWVRRRIQYCYREHAGCTLRERPALPTRVIDVSFPDGKTEPRLWQSEGSPGRYVTLSHCWGHGNKHFTTTSKNYKQLEKKIEMAQLPPMFRDAVLATRKLGYKFLWIDSLCIIQDNQRDREAECARMDRVYSDAEITLGCLYGGDSSCSFLQDRTSICRMPLAWEYSELGDAKPRRVAVHSFRCPDYYVVRSDTERKVFLDTSSSYVEDSPLEGRAWVLQERLLSRRTLYFSEWRMMFECRACTWYEDELHPVVPEDMSLPYLPDSNWHTDPLARADLKKAQFTESASVQDANTWYAVVEKYTRRGITNPFDTLPAISGLVRVYWKAHKTDYVAGLLKHRLPEDLAWYVGGQTARYKIDPSSKYTAPSWTWASSRFNVIYDLEPHGKPMMLSPRASEPLAEWRRSVSERIKLTVLNLRVDYATRDPFGHVTSGTIEVEGRVRLMKPFEDPMYYEFHPDDPKRPRLDWDKADLLCLAVGTVGYGWGALVLEDAAAKPAPLLAPGRPVEDRDHGQGGMFYGRSWGDTVPLRERSVSLEGRRFRRVGYWRCIGDKQFRTPECNPFWDAPMRKVTIE</sequence>
<dbReference type="Proteomes" id="UP001498421">
    <property type="component" value="Unassembled WGS sequence"/>
</dbReference>
<accession>A0ABR1I489</accession>
<proteinExistence type="predicted"/>
<evidence type="ECO:0000259" key="1">
    <source>
        <dbReference type="Pfam" id="PF06985"/>
    </source>
</evidence>
<feature type="domain" description="Heterokaryon incompatibility" evidence="1">
    <location>
        <begin position="230"/>
        <end position="398"/>
    </location>
</feature>
<dbReference type="InterPro" id="IPR010730">
    <property type="entry name" value="HET"/>
</dbReference>
<organism evidence="2 3">
    <name type="scientific">Neonectria magnoliae</name>
    <dbReference type="NCBI Taxonomy" id="2732573"/>
    <lineage>
        <taxon>Eukaryota</taxon>
        <taxon>Fungi</taxon>
        <taxon>Dikarya</taxon>
        <taxon>Ascomycota</taxon>
        <taxon>Pezizomycotina</taxon>
        <taxon>Sordariomycetes</taxon>
        <taxon>Hypocreomycetidae</taxon>
        <taxon>Hypocreales</taxon>
        <taxon>Nectriaceae</taxon>
        <taxon>Neonectria</taxon>
    </lineage>
</organism>
<dbReference type="PANTHER" id="PTHR33112:SF16">
    <property type="entry name" value="HETEROKARYON INCOMPATIBILITY DOMAIN-CONTAINING PROTEIN"/>
    <property type="match status" value="1"/>
</dbReference>
<dbReference type="Pfam" id="PF06985">
    <property type="entry name" value="HET"/>
    <property type="match status" value="1"/>
</dbReference>
<gene>
    <name evidence="2" type="ORF">QQZ08_005112</name>
</gene>